<keyword evidence="8 9" id="KW-0472">Membrane</keyword>
<keyword evidence="6 9" id="KW-0812">Transmembrane</keyword>
<evidence type="ECO:0000256" key="9">
    <source>
        <dbReference type="HAMAP-Rule" id="MF_00024"/>
    </source>
</evidence>
<evidence type="ECO:0000256" key="5">
    <source>
        <dbReference type="ARBA" id="ARBA00022573"/>
    </source>
</evidence>
<evidence type="ECO:0000256" key="4">
    <source>
        <dbReference type="ARBA" id="ARBA00022475"/>
    </source>
</evidence>
<accession>E4U6R6</accession>
<evidence type="ECO:0000313" key="11">
    <source>
        <dbReference type="Proteomes" id="UP000008722"/>
    </source>
</evidence>
<reference evidence="11" key="1">
    <citation type="submission" date="2010-11" db="EMBL/GenBank/DDBJ databases">
        <title>The complete sequence of chromosome of Oceanithermus profundus DSM 14977.</title>
        <authorList>
            <consortium name="US DOE Joint Genome Institute (JGI-PGF)"/>
            <person name="Lucas S."/>
            <person name="Copeland A."/>
            <person name="Lapidus A."/>
            <person name="Bruce D."/>
            <person name="Goodwin L."/>
            <person name="Pitluck S."/>
            <person name="Kyrpides N."/>
            <person name="Mavromatis K."/>
            <person name="Pagani I."/>
            <person name="Ivanova N."/>
            <person name="Zhang X."/>
            <person name="Brettin T."/>
            <person name="Detter J.C."/>
            <person name="Tapia R."/>
            <person name="Han C."/>
            <person name="Land M."/>
            <person name="Hauser L."/>
            <person name="Markowitz V."/>
            <person name="Cheng J.-F."/>
            <person name="Hugenholtz P."/>
            <person name="Woyke T."/>
            <person name="Wu D."/>
            <person name="Tindall B."/>
            <person name="Faehnrich R."/>
            <person name="Brambilla E."/>
            <person name="Klenk H.-P."/>
            <person name="Eisen J.A."/>
        </authorList>
    </citation>
    <scope>NUCLEOTIDE SEQUENCE [LARGE SCALE GENOMIC DNA]</scope>
    <source>
        <strain evidence="11">DSM 14977 / NBRC 100410 / VKM B-2274 / 506</strain>
    </source>
</reference>
<comment type="subcellular location">
    <subcellularLocation>
        <location evidence="1 9">Cell membrane</location>
        <topology evidence="1 9">Multi-pass membrane protein</topology>
    </subcellularLocation>
</comment>
<keyword evidence="7 9" id="KW-1133">Transmembrane helix</keyword>
<dbReference type="RefSeq" id="WP_013457030.1">
    <property type="nucleotide sequence ID" value="NC_014761.1"/>
</dbReference>
<keyword evidence="5 9" id="KW-0169">Cobalamin biosynthesis</keyword>
<evidence type="ECO:0000256" key="1">
    <source>
        <dbReference type="ARBA" id="ARBA00004651"/>
    </source>
</evidence>
<reference evidence="10 11" key="2">
    <citation type="journal article" date="2011" name="Stand. Genomic Sci.">
        <title>Complete genome sequence of Oceanithermus profundus type strain (506).</title>
        <authorList>
            <person name="Pati A."/>
            <person name="Zhang X."/>
            <person name="Lapidus A."/>
            <person name="Nolan M."/>
            <person name="Lucas S."/>
            <person name="Del Rio T.G."/>
            <person name="Tice H."/>
            <person name="Cheng J.F."/>
            <person name="Tapia R."/>
            <person name="Han C."/>
            <person name="Goodwin L."/>
            <person name="Pitluck S."/>
            <person name="Liolios K."/>
            <person name="Pagani I."/>
            <person name="Ivanova N."/>
            <person name="Mavromatis K."/>
            <person name="Chen A."/>
            <person name="Palaniappan K."/>
            <person name="Hauser L."/>
            <person name="Jeffries C.D."/>
            <person name="Brambilla E.M."/>
            <person name="Rohl A."/>
            <person name="Mwirichia R."/>
            <person name="Rohde M."/>
            <person name="Tindall B.J."/>
            <person name="Sikorski J."/>
            <person name="Wirth R."/>
            <person name="Goker M."/>
            <person name="Woyke T."/>
            <person name="Detter J.C."/>
            <person name="Bristow J."/>
            <person name="Eisen J.A."/>
            <person name="Markowitz V."/>
            <person name="Hugenholtz P."/>
            <person name="Kyrpides N.C."/>
            <person name="Klenk H.P."/>
            <person name="Land M."/>
        </authorList>
    </citation>
    <scope>NUCLEOTIDE SEQUENCE [LARGE SCALE GENOMIC DNA]</scope>
    <source>
        <strain evidence="11">DSM 14977 / NBRC 100410 / VKM B-2274 / 506</strain>
    </source>
</reference>
<proteinExistence type="inferred from homology"/>
<dbReference type="AlphaFoldDB" id="E4U6R6"/>
<sequence length="289" mass="30992">MAVLLAALLDAVFREPPARLHPVVGIGRLLAGLECFWRAGAGAGALAWLAGAAAVLALSSLAWWGVSALEAPGRALLAGLLLWPAFSLQMLTGEVAAVEAALSRDLDEARARLARLVSRDTRGLDAAGVRMAALETLAENLSDSLVAPLFYFVLFGLPGAWLYRYANTADAVWGYRTPRYRRWGWLAARADDLLNWIPARLTGLLLAPRGLAALRREAGRTPSPNAGWPMGALALALGVRLEKRGAYVLHPSGRAPEPADLRRALVRVRRVAVAVYALAALLSWGRWGL</sequence>
<gene>
    <name evidence="9" type="primary">cobD</name>
    <name evidence="10" type="ordered locus">Ocepr_0400</name>
</gene>
<dbReference type="InterPro" id="IPR004485">
    <property type="entry name" value="Cobalamin_biosynth_CobD/CbiB"/>
</dbReference>
<name>E4U6R6_OCEP5</name>
<evidence type="ECO:0000256" key="3">
    <source>
        <dbReference type="ARBA" id="ARBA00006263"/>
    </source>
</evidence>
<dbReference type="PANTHER" id="PTHR34308:SF1">
    <property type="entry name" value="COBALAMIN BIOSYNTHESIS PROTEIN CBIB"/>
    <property type="match status" value="1"/>
</dbReference>
<dbReference type="Proteomes" id="UP000008722">
    <property type="component" value="Chromosome"/>
</dbReference>
<dbReference type="KEGG" id="opr:Ocepr_0400"/>
<dbReference type="HOGENOM" id="CLU_054212_0_2_0"/>
<keyword evidence="4 9" id="KW-1003">Cell membrane</keyword>
<feature type="transmembrane region" description="Helical" evidence="9">
    <location>
        <begin position="271"/>
        <end position="287"/>
    </location>
</feature>
<evidence type="ECO:0000256" key="7">
    <source>
        <dbReference type="ARBA" id="ARBA00022989"/>
    </source>
</evidence>
<feature type="transmembrane region" description="Helical" evidence="9">
    <location>
        <begin position="76"/>
        <end position="98"/>
    </location>
</feature>
<feature type="transmembrane region" description="Helical" evidence="9">
    <location>
        <begin position="145"/>
        <end position="163"/>
    </location>
</feature>
<dbReference type="GO" id="GO:0005886">
    <property type="term" value="C:plasma membrane"/>
    <property type="evidence" value="ECO:0007669"/>
    <property type="project" value="UniProtKB-SubCell"/>
</dbReference>
<dbReference type="UniPathway" id="UPA00148"/>
<evidence type="ECO:0000256" key="2">
    <source>
        <dbReference type="ARBA" id="ARBA00004953"/>
    </source>
</evidence>
<comment type="pathway">
    <text evidence="2 9">Cofactor biosynthesis; adenosylcobalamin biosynthesis.</text>
</comment>
<feature type="transmembrane region" description="Helical" evidence="9">
    <location>
        <begin position="38"/>
        <end position="64"/>
    </location>
</feature>
<comment type="function">
    <text evidence="9">Converts cobyric acid to cobinamide by the addition of aminopropanol on the F carboxylic group.</text>
</comment>
<dbReference type="OrthoDB" id="9811967at2"/>
<dbReference type="GO" id="GO:0048472">
    <property type="term" value="F:threonine-phosphate decarboxylase activity"/>
    <property type="evidence" value="ECO:0007669"/>
    <property type="project" value="InterPro"/>
</dbReference>
<evidence type="ECO:0000256" key="8">
    <source>
        <dbReference type="ARBA" id="ARBA00023136"/>
    </source>
</evidence>
<evidence type="ECO:0000256" key="6">
    <source>
        <dbReference type="ARBA" id="ARBA00022692"/>
    </source>
</evidence>
<keyword evidence="11" id="KW-1185">Reference proteome</keyword>
<dbReference type="Pfam" id="PF03186">
    <property type="entry name" value="CobD_Cbib"/>
    <property type="match status" value="1"/>
</dbReference>
<comment type="caution">
    <text evidence="9">Lacks conserved residue(s) required for the propagation of feature annotation.</text>
</comment>
<dbReference type="STRING" id="670487.Ocepr_0400"/>
<protein>
    <recommendedName>
        <fullName evidence="9">Cobalamin biosynthesis protein CobD</fullName>
    </recommendedName>
</protein>
<evidence type="ECO:0000313" key="10">
    <source>
        <dbReference type="EMBL" id="ADR35860.1"/>
    </source>
</evidence>
<dbReference type="EMBL" id="CP002361">
    <property type="protein sequence ID" value="ADR35860.1"/>
    <property type="molecule type" value="Genomic_DNA"/>
</dbReference>
<keyword evidence="10" id="KW-0436">Ligase</keyword>
<dbReference type="GO" id="GO:0009236">
    <property type="term" value="P:cobalamin biosynthetic process"/>
    <property type="evidence" value="ECO:0007669"/>
    <property type="project" value="UniProtKB-UniRule"/>
</dbReference>
<comment type="similarity">
    <text evidence="3 9">Belongs to the CobD/CbiB family.</text>
</comment>
<dbReference type="NCBIfam" id="TIGR00380">
    <property type="entry name" value="cobal_cbiB"/>
    <property type="match status" value="1"/>
</dbReference>
<dbReference type="eggNOG" id="COG1270">
    <property type="taxonomic scope" value="Bacteria"/>
</dbReference>
<dbReference type="GO" id="GO:0016874">
    <property type="term" value="F:ligase activity"/>
    <property type="evidence" value="ECO:0007669"/>
    <property type="project" value="UniProtKB-KW"/>
</dbReference>
<organism evidence="10 11">
    <name type="scientific">Oceanithermus profundus (strain DSM 14977 / NBRC 100410 / VKM B-2274 / 506)</name>
    <dbReference type="NCBI Taxonomy" id="670487"/>
    <lineage>
        <taxon>Bacteria</taxon>
        <taxon>Thermotogati</taxon>
        <taxon>Deinococcota</taxon>
        <taxon>Deinococci</taxon>
        <taxon>Thermales</taxon>
        <taxon>Thermaceae</taxon>
        <taxon>Oceanithermus</taxon>
    </lineage>
</organism>
<dbReference type="GO" id="GO:0015420">
    <property type="term" value="F:ABC-type vitamin B12 transporter activity"/>
    <property type="evidence" value="ECO:0007669"/>
    <property type="project" value="UniProtKB-UniRule"/>
</dbReference>
<dbReference type="HAMAP" id="MF_00024">
    <property type="entry name" value="CobD_CbiB"/>
    <property type="match status" value="1"/>
</dbReference>
<dbReference type="PANTHER" id="PTHR34308">
    <property type="entry name" value="COBALAMIN BIOSYNTHESIS PROTEIN CBIB"/>
    <property type="match status" value="1"/>
</dbReference>